<dbReference type="InterPro" id="IPR006179">
    <property type="entry name" value="5_nucleotidase/apyrase"/>
</dbReference>
<dbReference type="AlphaFoldDB" id="A0A1J8QGU0"/>
<evidence type="ECO:0000313" key="2">
    <source>
        <dbReference type="Proteomes" id="UP000183567"/>
    </source>
</evidence>
<keyword evidence="2" id="KW-1185">Reference proteome</keyword>
<dbReference type="PANTHER" id="PTHR11575:SF48">
    <property type="entry name" value="5'-NUCLEOTIDASE"/>
    <property type="match status" value="1"/>
</dbReference>
<dbReference type="SUPFAM" id="SSF56300">
    <property type="entry name" value="Metallo-dependent phosphatases"/>
    <property type="match status" value="1"/>
</dbReference>
<reference evidence="1 2" key="1">
    <citation type="submission" date="2016-03" db="EMBL/GenBank/DDBJ databases">
        <title>Comparative genomics of the ectomycorrhizal sister species Rhizopogon vinicolor and Rhizopogon vesiculosus (Basidiomycota: Boletales) reveals a divergence of the mating type B locus.</title>
        <authorList>
            <person name="Mujic A.B."/>
            <person name="Kuo A."/>
            <person name="Tritt A."/>
            <person name="Lipzen A."/>
            <person name="Chen C."/>
            <person name="Johnson J."/>
            <person name="Sharma A."/>
            <person name="Barry K."/>
            <person name="Grigoriev I.V."/>
            <person name="Spatafora J.W."/>
        </authorList>
    </citation>
    <scope>NUCLEOTIDE SEQUENCE [LARGE SCALE GENOMIC DNA]</scope>
    <source>
        <strain evidence="1 2">AM-OR11-056</strain>
    </source>
</reference>
<gene>
    <name evidence="1" type="ORF">AZE42_08672</name>
</gene>
<name>A0A1J8QGU0_9AGAM</name>
<proteinExistence type="predicted"/>
<accession>A0A1J8QGU0</accession>
<dbReference type="GO" id="GO:0009166">
    <property type="term" value="P:nucleotide catabolic process"/>
    <property type="evidence" value="ECO:0007669"/>
    <property type="project" value="InterPro"/>
</dbReference>
<evidence type="ECO:0008006" key="3">
    <source>
        <dbReference type="Google" id="ProtNLM"/>
    </source>
</evidence>
<dbReference type="EMBL" id="LVVM01000819">
    <property type="protein sequence ID" value="OJA19871.1"/>
    <property type="molecule type" value="Genomic_DNA"/>
</dbReference>
<dbReference type="OrthoDB" id="10252235at2759"/>
<dbReference type="Gene3D" id="3.60.21.10">
    <property type="match status" value="1"/>
</dbReference>
<dbReference type="STRING" id="180088.A0A1J8QGU0"/>
<protein>
    <recommendedName>
        <fullName evidence="3">Calcineurin-like phosphoesterase domain-containing protein</fullName>
    </recommendedName>
</protein>
<evidence type="ECO:0000313" key="1">
    <source>
        <dbReference type="EMBL" id="OJA19871.1"/>
    </source>
</evidence>
<organism evidence="1 2">
    <name type="scientific">Rhizopogon vesiculosus</name>
    <dbReference type="NCBI Taxonomy" id="180088"/>
    <lineage>
        <taxon>Eukaryota</taxon>
        <taxon>Fungi</taxon>
        <taxon>Dikarya</taxon>
        <taxon>Basidiomycota</taxon>
        <taxon>Agaricomycotina</taxon>
        <taxon>Agaricomycetes</taxon>
        <taxon>Agaricomycetidae</taxon>
        <taxon>Boletales</taxon>
        <taxon>Suillineae</taxon>
        <taxon>Rhizopogonaceae</taxon>
        <taxon>Rhizopogon</taxon>
    </lineage>
</organism>
<dbReference type="Proteomes" id="UP000183567">
    <property type="component" value="Unassembled WGS sequence"/>
</dbReference>
<dbReference type="PANTHER" id="PTHR11575">
    <property type="entry name" value="5'-NUCLEOTIDASE-RELATED"/>
    <property type="match status" value="1"/>
</dbReference>
<dbReference type="GO" id="GO:0016787">
    <property type="term" value="F:hydrolase activity"/>
    <property type="evidence" value="ECO:0007669"/>
    <property type="project" value="InterPro"/>
</dbReference>
<sequence>MSKISIVHFNDVYRVSPQRFSNTSSETIDVPKFGGLVDSVRAQWDNRSDGKKDGLTLFSGDAFSPSSESSVTRGSHMIAIMNALDVDVAVAGNHDFAYGYPHFCKLMKDSAFPWLLSNIIDKNTGRVPVSLQEFQVLERGGVRIGLIGLAEKLQWITTVPSWPANFQHEDMAQVAIELSKKLRDPNGEYKCDIIFALTHCR</sequence>
<dbReference type="InterPro" id="IPR029052">
    <property type="entry name" value="Metallo-depent_PP-like"/>
</dbReference>
<comment type="caution">
    <text evidence="1">The sequence shown here is derived from an EMBL/GenBank/DDBJ whole genome shotgun (WGS) entry which is preliminary data.</text>
</comment>